<reference evidence="15" key="1">
    <citation type="submission" date="2016-11" db="UniProtKB">
        <authorList>
            <consortium name="WormBaseParasite"/>
        </authorList>
    </citation>
    <scope>IDENTIFICATION</scope>
</reference>
<dbReference type="WBParaSite" id="BXY_1015300.1">
    <property type="protein sequence ID" value="BXY_1015300.1"/>
    <property type="gene ID" value="BXY_1015300"/>
</dbReference>
<dbReference type="OrthoDB" id="6475849at2759"/>
<dbReference type="GO" id="GO:0016485">
    <property type="term" value="P:protein processing"/>
    <property type="evidence" value="ECO:0007669"/>
    <property type="project" value="TreeGrafter"/>
</dbReference>
<dbReference type="Proteomes" id="UP000659654">
    <property type="component" value="Unassembled WGS sequence"/>
</dbReference>
<dbReference type="EMBL" id="CAJFCV020000005">
    <property type="protein sequence ID" value="CAG9126732.1"/>
    <property type="molecule type" value="Genomic_DNA"/>
</dbReference>
<evidence type="ECO:0000256" key="4">
    <source>
        <dbReference type="ARBA" id="ARBA00022723"/>
    </source>
</evidence>
<dbReference type="GO" id="GO:0046872">
    <property type="term" value="F:metal ion binding"/>
    <property type="evidence" value="ECO:0007669"/>
    <property type="project" value="UniProtKB-KW"/>
</dbReference>
<feature type="domain" description="Peptidase M13 N-terminal" evidence="10">
    <location>
        <begin position="65"/>
        <end position="462"/>
    </location>
</feature>
<evidence type="ECO:0000259" key="9">
    <source>
        <dbReference type="Pfam" id="PF01431"/>
    </source>
</evidence>
<dbReference type="Proteomes" id="UP000095284">
    <property type="component" value="Unplaced"/>
</dbReference>
<keyword evidence="7" id="KW-0482">Metalloprotease</keyword>
<protein>
    <submittedName>
        <fullName evidence="11">(pine wood nematode) hypothetical protein</fullName>
    </submittedName>
</protein>
<keyword evidence="14" id="KW-1185">Reference proteome</keyword>
<feature type="signal peptide" evidence="8">
    <location>
        <begin position="1"/>
        <end position="19"/>
    </location>
</feature>
<evidence type="ECO:0000256" key="5">
    <source>
        <dbReference type="ARBA" id="ARBA00022801"/>
    </source>
</evidence>
<evidence type="ECO:0000256" key="2">
    <source>
        <dbReference type="ARBA" id="ARBA00007357"/>
    </source>
</evidence>
<gene>
    <name evidence="11" type="ORF">BXYJ_LOCUS13248</name>
</gene>
<keyword evidence="4" id="KW-0479">Metal-binding</keyword>
<evidence type="ECO:0000313" key="13">
    <source>
        <dbReference type="Proteomes" id="UP000095284"/>
    </source>
</evidence>
<evidence type="ECO:0000313" key="12">
    <source>
        <dbReference type="EMBL" id="CAG9126732.1"/>
    </source>
</evidence>
<sequence length="726" mass="82959">MKWLLLYVLAVASAVYGNASEFRFKLSEGLNIPKPVEVAPQDRRYEAYSVFKKSLAQAAEFKASPCNDFYNYTCQHADVENYFMVIDAANTKNVIEGLKRSANGAPKWYQILKNKYDACVTRNVSQRTGEELRRIYSEMTAEFGSVFPLLQGSSNMTSSPARLGEIVGYLAQKFELNTLLSYKIEGNRLLIDEPKLAFPEVYFTEAFNEFETEYKVSIKDYLQQLAEVLGKGLDEDQLDESIEKVVRFEKELAKLLVQIPDELPSHLRLSELTCYGKSIDFNAFFARITKNSELLNFLTSTDHKIYLTSPKKSSTVQTFVAETDPATVLNYLNVRLARSLRKYFITKPKECVADQWLRAGRGVKHVGIVPPIPKKDPYVIAENEERCIDELYQMGVALDRVYLDQNLPDKTKRKEFVKRVKVIAKKIITGFRHQIEQFSSFTPKVKAAAYRKIDAMLYNVVYDDWIENDNVLNKHYESLINDQDFARDDELTSAEKIRDFAQSQAWESVLGKDRRNLNFTWPIRTVNAWYLPELNNFYIPLGVLQRPLFDVNYPAAIQYGGIGYVVGHEITHGFDTNGVEYDDQGEQNPWMDETSWANFNDMAECVIAEYDELHGRGRLTQAEDIADNGGLRATFNSFKAEQALYGLDPQLPGQPWNKFTQDQLFFLAFAHVWCSNVPKEDDGADAHSPLFARIHGTLQNTPAFRAAYNCPVGSSYAPKKHCDVWA</sequence>
<dbReference type="InterPro" id="IPR008753">
    <property type="entry name" value="Peptidase_M13_N"/>
</dbReference>
<accession>A0A1I7SAV6</accession>
<dbReference type="Proteomes" id="UP000582659">
    <property type="component" value="Unassembled WGS sequence"/>
</dbReference>
<evidence type="ECO:0000313" key="11">
    <source>
        <dbReference type="EMBL" id="CAD5233157.1"/>
    </source>
</evidence>
<dbReference type="Pfam" id="PF01431">
    <property type="entry name" value="Peptidase_M13"/>
    <property type="match status" value="1"/>
</dbReference>
<dbReference type="Pfam" id="PF05649">
    <property type="entry name" value="Peptidase_M13_N"/>
    <property type="match status" value="1"/>
</dbReference>
<comment type="similarity">
    <text evidence="2">Belongs to the peptidase M13 family.</text>
</comment>
<dbReference type="SMR" id="A0A1I7SAV6"/>
<dbReference type="InterPro" id="IPR042089">
    <property type="entry name" value="Peptidase_M13_dom_2"/>
</dbReference>
<dbReference type="PROSITE" id="PS51885">
    <property type="entry name" value="NEPRILYSIN"/>
    <property type="match status" value="1"/>
</dbReference>
<dbReference type="Gene3D" id="3.40.390.10">
    <property type="entry name" value="Collagenase (Catalytic Domain)"/>
    <property type="match status" value="1"/>
</dbReference>
<keyword evidence="6" id="KW-0862">Zinc</keyword>
<evidence type="ECO:0000256" key="6">
    <source>
        <dbReference type="ARBA" id="ARBA00022833"/>
    </source>
</evidence>
<evidence type="ECO:0000256" key="8">
    <source>
        <dbReference type="SAM" id="SignalP"/>
    </source>
</evidence>
<dbReference type="InterPro" id="IPR024079">
    <property type="entry name" value="MetalloPept_cat_dom_sf"/>
</dbReference>
<dbReference type="PANTHER" id="PTHR11733:SF240">
    <property type="entry name" value="GH14155P-RELATED"/>
    <property type="match status" value="1"/>
</dbReference>
<comment type="cofactor">
    <cofactor evidence="1">
        <name>Zn(2+)</name>
        <dbReference type="ChEBI" id="CHEBI:29105"/>
    </cofactor>
</comment>
<keyword evidence="8" id="KW-0732">Signal</keyword>
<dbReference type="PRINTS" id="PR00786">
    <property type="entry name" value="NEPRILYSIN"/>
</dbReference>
<feature type="domain" description="Peptidase M13 C-terminal" evidence="9">
    <location>
        <begin position="527"/>
        <end position="724"/>
    </location>
</feature>
<evidence type="ECO:0000259" key="10">
    <source>
        <dbReference type="Pfam" id="PF05649"/>
    </source>
</evidence>
<feature type="chain" id="PRO_5035399779" evidence="8">
    <location>
        <begin position="20"/>
        <end position="726"/>
    </location>
</feature>
<dbReference type="GO" id="GO:0005886">
    <property type="term" value="C:plasma membrane"/>
    <property type="evidence" value="ECO:0007669"/>
    <property type="project" value="TreeGrafter"/>
</dbReference>
<evidence type="ECO:0000256" key="1">
    <source>
        <dbReference type="ARBA" id="ARBA00001947"/>
    </source>
</evidence>
<dbReference type="EMBL" id="CAJFDI010000005">
    <property type="protein sequence ID" value="CAD5233157.1"/>
    <property type="molecule type" value="Genomic_DNA"/>
</dbReference>
<dbReference type="eggNOG" id="KOG3624">
    <property type="taxonomic scope" value="Eukaryota"/>
</dbReference>
<dbReference type="CDD" id="cd08662">
    <property type="entry name" value="M13"/>
    <property type="match status" value="1"/>
</dbReference>
<evidence type="ECO:0000256" key="3">
    <source>
        <dbReference type="ARBA" id="ARBA00022670"/>
    </source>
</evidence>
<dbReference type="InterPro" id="IPR018497">
    <property type="entry name" value="Peptidase_M13_C"/>
</dbReference>
<organism evidence="13 15">
    <name type="scientific">Bursaphelenchus xylophilus</name>
    <name type="common">Pinewood nematode worm</name>
    <name type="synonym">Aphelenchoides xylophilus</name>
    <dbReference type="NCBI Taxonomy" id="6326"/>
    <lineage>
        <taxon>Eukaryota</taxon>
        <taxon>Metazoa</taxon>
        <taxon>Ecdysozoa</taxon>
        <taxon>Nematoda</taxon>
        <taxon>Chromadorea</taxon>
        <taxon>Rhabditida</taxon>
        <taxon>Tylenchina</taxon>
        <taxon>Tylenchomorpha</taxon>
        <taxon>Aphelenchoidea</taxon>
        <taxon>Aphelenchoididae</taxon>
        <taxon>Bursaphelenchus</taxon>
    </lineage>
</organism>
<evidence type="ECO:0000313" key="15">
    <source>
        <dbReference type="WBParaSite" id="BXY_1015300.1"/>
    </source>
</evidence>
<dbReference type="GO" id="GO:0004222">
    <property type="term" value="F:metalloendopeptidase activity"/>
    <property type="evidence" value="ECO:0007669"/>
    <property type="project" value="InterPro"/>
</dbReference>
<dbReference type="AlphaFoldDB" id="A0A1I7SAV6"/>
<evidence type="ECO:0000313" key="14">
    <source>
        <dbReference type="Proteomes" id="UP000659654"/>
    </source>
</evidence>
<proteinExistence type="inferred from homology"/>
<dbReference type="Gene3D" id="1.10.1380.10">
    <property type="entry name" value="Neutral endopeptidase , domain2"/>
    <property type="match status" value="1"/>
</dbReference>
<name>A0A1I7SAV6_BURXY</name>
<evidence type="ECO:0000256" key="7">
    <source>
        <dbReference type="ARBA" id="ARBA00023049"/>
    </source>
</evidence>
<dbReference type="SUPFAM" id="SSF55486">
    <property type="entry name" value="Metalloproteases ('zincins'), catalytic domain"/>
    <property type="match status" value="1"/>
</dbReference>
<dbReference type="InterPro" id="IPR000718">
    <property type="entry name" value="Peptidase_M13"/>
</dbReference>
<dbReference type="PANTHER" id="PTHR11733">
    <property type="entry name" value="ZINC METALLOPROTEASE FAMILY M13 NEPRILYSIN-RELATED"/>
    <property type="match status" value="1"/>
</dbReference>
<keyword evidence="5" id="KW-0378">Hydrolase</keyword>
<keyword evidence="3" id="KW-0645">Protease</keyword>
<reference evidence="12" key="2">
    <citation type="submission" date="2020-08" db="EMBL/GenBank/DDBJ databases">
        <authorList>
            <person name="Kikuchi T."/>
        </authorList>
    </citation>
    <scope>NUCLEOTIDE SEQUENCE</scope>
    <source>
        <strain evidence="11">Ka4C1</strain>
    </source>
</reference>